<feature type="compositionally biased region" description="Basic and acidic residues" evidence="2">
    <location>
        <begin position="12"/>
        <end position="24"/>
    </location>
</feature>
<dbReference type="Proteomes" id="UP001213000">
    <property type="component" value="Unassembled WGS sequence"/>
</dbReference>
<evidence type="ECO:0000313" key="5">
    <source>
        <dbReference type="Proteomes" id="UP001213000"/>
    </source>
</evidence>
<accession>A0AAD5VSH9</accession>
<evidence type="ECO:0000313" key="4">
    <source>
        <dbReference type="EMBL" id="KAJ3568294.1"/>
    </source>
</evidence>
<sequence length="966" mass="108908">MKLPSEGVNDLHSADTDKQEESHHDANLNHYHPQEYHQATGLTSSSTFVHDQYNTLRVNYTNSWKLCTTLSNYTRLYSSTMEHQPPASSDALWLSFLTDGWTIPQVVSAANQRDIVLPSLENLLHPDHTGSQSYPEQSPRATELLYDIRDVHTQHYGCNARDPYQTQHHENDIGKNGSEPTTQLFVSNQPSTHPTQSSSRNGIAGRRQDRRPSPLAPRLDPKDVMRYAADLERSGRNIAKGRNDDLRPGLYLNATPQLTISQSRLRPEYRAPQQEMPTQLEQKCTEMLVQPLSAQVGFVPSPKPLHFHSSACVLSTTEADSTHKAALRNLNAISGSTVVTQGPFANAQDFVVNNPAFIIHQASGSGHSEGAMNWLRASMLDNAQHDSAGRDPPPRCHPDTRISILDRTHQWIDNPKRDKRLIWIRGPAGVGKSAIVQTLADSLALSGRLGASLFFSRPNGRSNPRHVFPTIAYQLASQNSTYRAYIETIRPPDSHPLEARAMKEQFRLLVIDPLVKHRLFAGGGDILIAIDGLDECNADPDYDESGGTRHRGRSLQQVHREIIELVSGFVRTHPSIPVIWVIASRPESHITAVFQSGDVKESYVEESILVDDKEACEDVEKFLVASFKKIAEAYPDHITMTPWPAYAQFLQIAQAASGLFIFAEVVIRFIDDPEVQNPISQLDHVLAAIAKLRQSKEPKNPLSALDVIYTAILVRIPPARMEDLKKLLPLVFYVNRKSIKVCDYKFRNMYEHLEISRGDAITSFNHLHSVIYFPRVKDLCETQPRFYHASFRDYLEDSSRSGEYAVTKWNADLTWPLTAAILGSSEWSNLSKSMSQLCLLFKELSPSGSVARIPLHRYRIPDSLLQEILDGLSFRSLLLENFHDGSFQDLLQKATKSISQTDELQRRRILRQTTLASLDGHPSDEMWISWQGYQKGRNTLFDYRRSGHSIYLSEEYATQVRAGSRL</sequence>
<keyword evidence="1" id="KW-0677">Repeat</keyword>
<feature type="domain" description="NACHT" evidence="3">
    <location>
        <begin position="420"/>
        <end position="535"/>
    </location>
</feature>
<evidence type="ECO:0000256" key="1">
    <source>
        <dbReference type="ARBA" id="ARBA00022737"/>
    </source>
</evidence>
<dbReference type="AlphaFoldDB" id="A0AAD5VSH9"/>
<protein>
    <recommendedName>
        <fullName evidence="3">NACHT domain-containing protein</fullName>
    </recommendedName>
</protein>
<evidence type="ECO:0000256" key="2">
    <source>
        <dbReference type="SAM" id="MobiDB-lite"/>
    </source>
</evidence>
<comment type="caution">
    <text evidence="4">The sequence shown here is derived from an EMBL/GenBank/DDBJ whole genome shotgun (WGS) entry which is preliminary data.</text>
</comment>
<gene>
    <name evidence="4" type="ORF">NP233_g5799</name>
</gene>
<keyword evidence="5" id="KW-1185">Reference proteome</keyword>
<evidence type="ECO:0000259" key="3">
    <source>
        <dbReference type="PROSITE" id="PS50837"/>
    </source>
</evidence>
<dbReference type="PANTHER" id="PTHR10039:SF14">
    <property type="entry name" value="NACHT DOMAIN-CONTAINING PROTEIN"/>
    <property type="match status" value="1"/>
</dbReference>
<organism evidence="4 5">
    <name type="scientific">Leucocoprinus birnbaumii</name>
    <dbReference type="NCBI Taxonomy" id="56174"/>
    <lineage>
        <taxon>Eukaryota</taxon>
        <taxon>Fungi</taxon>
        <taxon>Dikarya</taxon>
        <taxon>Basidiomycota</taxon>
        <taxon>Agaricomycotina</taxon>
        <taxon>Agaricomycetes</taxon>
        <taxon>Agaricomycetidae</taxon>
        <taxon>Agaricales</taxon>
        <taxon>Agaricineae</taxon>
        <taxon>Agaricaceae</taxon>
        <taxon>Leucocoprinus</taxon>
    </lineage>
</organism>
<dbReference type="PROSITE" id="PS50837">
    <property type="entry name" value="NACHT"/>
    <property type="match status" value="1"/>
</dbReference>
<dbReference type="InterPro" id="IPR007111">
    <property type="entry name" value="NACHT_NTPase"/>
</dbReference>
<reference evidence="4" key="1">
    <citation type="submission" date="2022-07" db="EMBL/GenBank/DDBJ databases">
        <title>Genome Sequence of Leucocoprinus birnbaumii.</title>
        <authorList>
            <person name="Buettner E."/>
        </authorList>
    </citation>
    <scope>NUCLEOTIDE SEQUENCE</scope>
    <source>
        <strain evidence="4">VT141</strain>
    </source>
</reference>
<dbReference type="InterPro" id="IPR056884">
    <property type="entry name" value="NPHP3-like_N"/>
</dbReference>
<dbReference type="EMBL" id="JANIEX010000354">
    <property type="protein sequence ID" value="KAJ3568294.1"/>
    <property type="molecule type" value="Genomic_DNA"/>
</dbReference>
<dbReference type="SUPFAM" id="SSF52540">
    <property type="entry name" value="P-loop containing nucleoside triphosphate hydrolases"/>
    <property type="match status" value="1"/>
</dbReference>
<feature type="compositionally biased region" description="Polar residues" evidence="2">
    <location>
        <begin position="178"/>
        <end position="201"/>
    </location>
</feature>
<name>A0AAD5VSH9_9AGAR</name>
<dbReference type="PANTHER" id="PTHR10039">
    <property type="entry name" value="AMELOGENIN"/>
    <property type="match status" value="1"/>
</dbReference>
<feature type="region of interest" description="Disordered" evidence="2">
    <location>
        <begin position="1"/>
        <end position="24"/>
    </location>
</feature>
<proteinExistence type="predicted"/>
<feature type="region of interest" description="Disordered" evidence="2">
    <location>
        <begin position="158"/>
        <end position="223"/>
    </location>
</feature>
<dbReference type="InterPro" id="IPR027417">
    <property type="entry name" value="P-loop_NTPase"/>
</dbReference>
<dbReference type="Gene3D" id="3.40.50.300">
    <property type="entry name" value="P-loop containing nucleotide triphosphate hydrolases"/>
    <property type="match status" value="1"/>
</dbReference>
<dbReference type="Pfam" id="PF24883">
    <property type="entry name" value="NPHP3_N"/>
    <property type="match status" value="1"/>
</dbReference>